<dbReference type="AlphaFoldDB" id="A0A1M4RYP5"/>
<gene>
    <name evidence="3" type="ORF">ACGLYG10_1290</name>
</gene>
<name>A0A1M4RYP5_9ACTO</name>
<dbReference type="InterPro" id="IPR029062">
    <property type="entry name" value="Class_I_gatase-like"/>
</dbReference>
<protein>
    <submittedName>
        <fullName evidence="3">Glutamine amidotransferase</fullName>
    </submittedName>
</protein>
<feature type="domain" description="Glutamine amidotransferase" evidence="2">
    <location>
        <begin position="88"/>
        <end position="246"/>
    </location>
</feature>
<proteinExistence type="predicted"/>
<dbReference type="Gene3D" id="3.40.50.880">
    <property type="match status" value="1"/>
</dbReference>
<dbReference type="PROSITE" id="PS51273">
    <property type="entry name" value="GATASE_TYPE_1"/>
    <property type="match status" value="1"/>
</dbReference>
<dbReference type="CDD" id="cd01741">
    <property type="entry name" value="GATase1_1"/>
    <property type="match status" value="1"/>
</dbReference>
<dbReference type="Pfam" id="PF00117">
    <property type="entry name" value="GATase"/>
    <property type="match status" value="1"/>
</dbReference>
<accession>A0A1M4RYP5</accession>
<keyword evidence="3" id="KW-0808">Transferase</keyword>
<evidence type="ECO:0000256" key="1">
    <source>
        <dbReference type="SAM" id="SignalP"/>
    </source>
</evidence>
<reference evidence="4" key="1">
    <citation type="submission" date="2016-09" db="EMBL/GenBank/DDBJ databases">
        <authorList>
            <person name="Strepis N."/>
        </authorList>
    </citation>
    <scope>NUCLEOTIDE SEQUENCE [LARGE SCALE GENOMIC DNA]</scope>
</reference>
<evidence type="ECO:0000313" key="4">
    <source>
        <dbReference type="Proteomes" id="UP000184291"/>
    </source>
</evidence>
<dbReference type="EMBL" id="FQTT01000009">
    <property type="protein sequence ID" value="SHE25078.1"/>
    <property type="molecule type" value="Genomic_DNA"/>
</dbReference>
<evidence type="ECO:0000259" key="2">
    <source>
        <dbReference type="Pfam" id="PF00117"/>
    </source>
</evidence>
<feature type="signal peptide" evidence="1">
    <location>
        <begin position="1"/>
        <end position="18"/>
    </location>
</feature>
<dbReference type="Proteomes" id="UP000184291">
    <property type="component" value="Unassembled WGS sequence"/>
</dbReference>
<dbReference type="SUPFAM" id="SSF52317">
    <property type="entry name" value="Class I glutamine amidotransferase-like"/>
    <property type="match status" value="1"/>
</dbReference>
<dbReference type="STRING" id="1892869.ACGLYG10_1290"/>
<keyword evidence="3" id="KW-0315">Glutamine amidotransferase</keyword>
<dbReference type="InterPro" id="IPR017926">
    <property type="entry name" value="GATASE"/>
</dbReference>
<keyword evidence="4" id="KW-1185">Reference proteome</keyword>
<sequence length="325" mass="33813">MRLPAHSCDVGLALTALAASIVPMTDATVPVDAAALAAVPTSTAPIITVIEPEPQAPIGRLREWLAAEGLTLRMVRPEAGDPLPSLDDLGDGLVVLGGPMSAHAEADHPWITPLRDLLHGVVETRVPAVAICLGAQIAAEAIGGTTAAPSPYGTERGVVDLELKDAAAADPLFSEIVDEAVRAAVRAGISTHDGTRLPVLVSHDDGVVSLPATATLLASSAGAPVQAWRAGRLLALQHHPESTPVRMERVESRITAWKLGAVDDVEELTHLSDADLPAEALAAGRRVRADAERAEPVVQAFGRALARVLARQARAHRLHKASANV</sequence>
<keyword evidence="1" id="KW-0732">Signal</keyword>
<dbReference type="GO" id="GO:0016740">
    <property type="term" value="F:transferase activity"/>
    <property type="evidence" value="ECO:0007669"/>
    <property type="project" value="UniProtKB-KW"/>
</dbReference>
<dbReference type="InterPro" id="IPR044992">
    <property type="entry name" value="ChyE-like"/>
</dbReference>
<evidence type="ECO:0000313" key="3">
    <source>
        <dbReference type="EMBL" id="SHE25078.1"/>
    </source>
</evidence>
<dbReference type="GO" id="GO:0005829">
    <property type="term" value="C:cytosol"/>
    <property type="evidence" value="ECO:0007669"/>
    <property type="project" value="TreeGrafter"/>
</dbReference>
<organism evidence="3 4">
    <name type="scientific">Actinomyces glycerinitolerans</name>
    <dbReference type="NCBI Taxonomy" id="1892869"/>
    <lineage>
        <taxon>Bacteria</taxon>
        <taxon>Bacillati</taxon>
        <taxon>Actinomycetota</taxon>
        <taxon>Actinomycetes</taxon>
        <taxon>Actinomycetales</taxon>
        <taxon>Actinomycetaceae</taxon>
        <taxon>Actinomyces</taxon>
    </lineage>
</organism>
<dbReference type="PANTHER" id="PTHR42695:SF5">
    <property type="entry name" value="GLUTAMINE AMIDOTRANSFERASE YLR126C-RELATED"/>
    <property type="match status" value="1"/>
</dbReference>
<dbReference type="PANTHER" id="PTHR42695">
    <property type="entry name" value="GLUTAMINE AMIDOTRANSFERASE YLR126C-RELATED"/>
    <property type="match status" value="1"/>
</dbReference>
<feature type="chain" id="PRO_5039295272" evidence="1">
    <location>
        <begin position="19"/>
        <end position="325"/>
    </location>
</feature>